<keyword evidence="13" id="KW-0807">Transducer</keyword>
<dbReference type="CDD" id="cd15293">
    <property type="entry name" value="7tmC_GPR158-like"/>
    <property type="match status" value="1"/>
</dbReference>
<comment type="caution">
    <text evidence="21">The sequence shown here is derived from an EMBL/GenBank/DDBJ whole genome shotgun (WGS) entry which is preliminary data.</text>
</comment>
<feature type="transmembrane region" description="Helical" evidence="18">
    <location>
        <begin position="286"/>
        <end position="311"/>
    </location>
</feature>
<keyword evidence="15" id="KW-0966">Cell projection</keyword>
<keyword evidence="5 19" id="KW-0732">Signal</keyword>
<dbReference type="PANTHER" id="PTHR32546">
    <property type="entry name" value="G-PROTEIN COUPLED RECEPTOR 158-RELATED"/>
    <property type="match status" value="1"/>
</dbReference>
<keyword evidence="10" id="KW-1015">Disulfide bond</keyword>
<keyword evidence="9 18" id="KW-0472">Membrane</keyword>
<sequence length="701" mass="78428">MKASLSVLLLVAVRAVLAGTNNRSSIPDDVEPLGSCVPNILEGVVLSPDNMPEAVLELKKVAVEAAEELAQLKGGAPGLDQLSNKLKQHTELSAIAVSMSSSPGYAFVIYRHTDDDIKVHRLSNQSSPVDTTWRTFLDAERNQSSKATSYWSPPFLDCLTGKWLFGYSVSILLGQNRGSGGIFFPVAVHLDINQCNETFSSIFGGGHNCDQDTSECVPAEGVGFRRGYTCVCRPGYFSDSTMKHFRSQEAEHTFPVADNTIHRCIPCPEGCDVCGEDAPCMARYDYLLRTVVLGVQILCMCITLVLAIIVFKQRKCKTIASGMWTILETILLGIFLLYSTVVVRFFDPSVEQCLIEPWCRELGFVICYGAIILKLYRILIEFRTRKAHRWVVRDKDLLKYLLGMVLVVLGYMAAWTATNLNFIQENYSVLTLGTTYDGLQFLACKALWWDYVTETGSSLYSSQLSYACRNATTQFQERRFLFLAIIVEVIVSGAFYILRIIYSKSLHPDYSFLAYFTRSQLTSTVVLLVIFTPKFWYQHKQVTDSRGTRHYQTQEYSCRIPVDAFRPQDGITGTNSKDIRAELKRLYTQLEVLKNKTIRADNPHISKRRGGRKVAHRRFSLQALHHRHQRCSTRHHGGGGGGGKEGGGLDHEVTEGEVSRTPEDSVCSIEGPSAIYNDGPSTYSEVGYGTPNVSYRVSHKQ</sequence>
<feature type="compositionally biased region" description="Basic residues" evidence="17">
    <location>
        <begin position="627"/>
        <end position="637"/>
    </location>
</feature>
<gene>
    <name evidence="21" type="ORF">L9F63_018296</name>
</gene>
<feature type="compositionally biased region" description="Basic and acidic residues" evidence="17">
    <location>
        <begin position="647"/>
        <end position="663"/>
    </location>
</feature>
<name>A0AAD8EFA0_DIPPU</name>
<keyword evidence="7" id="KW-0770">Synapse</keyword>
<dbReference type="Proteomes" id="UP001233999">
    <property type="component" value="Unassembled WGS sequence"/>
</dbReference>
<organism evidence="21 22">
    <name type="scientific">Diploptera punctata</name>
    <name type="common">Pacific beetle cockroach</name>
    <dbReference type="NCBI Taxonomy" id="6984"/>
    <lineage>
        <taxon>Eukaryota</taxon>
        <taxon>Metazoa</taxon>
        <taxon>Ecdysozoa</taxon>
        <taxon>Arthropoda</taxon>
        <taxon>Hexapoda</taxon>
        <taxon>Insecta</taxon>
        <taxon>Pterygota</taxon>
        <taxon>Neoptera</taxon>
        <taxon>Polyneoptera</taxon>
        <taxon>Dictyoptera</taxon>
        <taxon>Blattodea</taxon>
        <taxon>Blaberoidea</taxon>
        <taxon>Blaberidae</taxon>
        <taxon>Diplopterinae</taxon>
        <taxon>Diploptera</taxon>
    </lineage>
</organism>
<dbReference type="PROSITE" id="PS50259">
    <property type="entry name" value="G_PROTEIN_RECEP_F3_4"/>
    <property type="match status" value="1"/>
</dbReference>
<dbReference type="InterPro" id="IPR043458">
    <property type="entry name" value="GPR158/179"/>
</dbReference>
<evidence type="ECO:0000256" key="13">
    <source>
        <dbReference type="ARBA" id="ARBA00023224"/>
    </source>
</evidence>
<feature type="transmembrane region" description="Helical" evidence="18">
    <location>
        <begin position="358"/>
        <end position="376"/>
    </location>
</feature>
<evidence type="ECO:0000256" key="19">
    <source>
        <dbReference type="SAM" id="SignalP"/>
    </source>
</evidence>
<evidence type="ECO:0000313" key="22">
    <source>
        <dbReference type="Proteomes" id="UP001233999"/>
    </source>
</evidence>
<dbReference type="InterPro" id="IPR017978">
    <property type="entry name" value="GPCR_3_C"/>
</dbReference>
<dbReference type="InterPro" id="IPR054714">
    <property type="entry name" value="GPR158_179_extracellular"/>
</dbReference>
<evidence type="ECO:0000256" key="4">
    <source>
        <dbReference type="ARBA" id="ARBA00022692"/>
    </source>
</evidence>
<keyword evidence="4 18" id="KW-0812">Transmembrane</keyword>
<comment type="subcellular location">
    <subcellularLocation>
        <location evidence="1">Cell projection</location>
        <location evidence="1">Neuron projection</location>
    </subcellularLocation>
    <subcellularLocation>
        <location evidence="16">Postsynaptic cell membrane</location>
        <topology evidence="16">Multi-pass membrane protein</topology>
    </subcellularLocation>
</comment>
<evidence type="ECO:0000256" key="10">
    <source>
        <dbReference type="ARBA" id="ARBA00023157"/>
    </source>
</evidence>
<dbReference type="Pfam" id="PF00003">
    <property type="entry name" value="7tm_3"/>
    <property type="match status" value="1"/>
</dbReference>
<dbReference type="Pfam" id="PF22572">
    <property type="entry name" value="GPR158_179_EC"/>
    <property type="match status" value="1"/>
</dbReference>
<feature type="signal peptide" evidence="19">
    <location>
        <begin position="1"/>
        <end position="18"/>
    </location>
</feature>
<dbReference type="GO" id="GO:0004930">
    <property type="term" value="F:G protein-coupled receptor activity"/>
    <property type="evidence" value="ECO:0007669"/>
    <property type="project" value="UniProtKB-KW"/>
</dbReference>
<keyword evidence="3" id="KW-1003">Cell membrane</keyword>
<feature type="region of interest" description="Disordered" evidence="17">
    <location>
        <begin position="627"/>
        <end position="701"/>
    </location>
</feature>
<evidence type="ECO:0000259" key="20">
    <source>
        <dbReference type="PROSITE" id="PS50259"/>
    </source>
</evidence>
<dbReference type="GO" id="GO:0043005">
    <property type="term" value="C:neuron projection"/>
    <property type="evidence" value="ECO:0007669"/>
    <property type="project" value="UniProtKB-SubCell"/>
</dbReference>
<dbReference type="PANTHER" id="PTHR32546:SF26">
    <property type="entry name" value="SMOG, ISOFORM D"/>
    <property type="match status" value="1"/>
</dbReference>
<keyword evidence="12" id="KW-0325">Glycoprotein</keyword>
<keyword evidence="22" id="KW-1185">Reference proteome</keyword>
<keyword evidence="8" id="KW-0297">G-protein coupled receptor</keyword>
<evidence type="ECO:0000313" key="21">
    <source>
        <dbReference type="EMBL" id="KAJ9588370.1"/>
    </source>
</evidence>
<protein>
    <recommendedName>
        <fullName evidence="20">G-protein coupled receptors family 3 profile domain-containing protein</fullName>
    </recommendedName>
</protein>
<evidence type="ECO:0000256" key="7">
    <source>
        <dbReference type="ARBA" id="ARBA00023018"/>
    </source>
</evidence>
<dbReference type="EMBL" id="JASPKZ010005686">
    <property type="protein sequence ID" value="KAJ9588370.1"/>
    <property type="molecule type" value="Genomic_DNA"/>
</dbReference>
<evidence type="ECO:0000256" key="2">
    <source>
        <dbReference type="ARBA" id="ARBA00007242"/>
    </source>
</evidence>
<evidence type="ECO:0000256" key="1">
    <source>
        <dbReference type="ARBA" id="ARBA00004487"/>
    </source>
</evidence>
<evidence type="ECO:0000256" key="18">
    <source>
        <dbReference type="SAM" id="Phobius"/>
    </source>
</evidence>
<feature type="transmembrane region" description="Helical" evidence="18">
    <location>
        <begin position="323"/>
        <end position="346"/>
    </location>
</feature>
<reference evidence="21" key="1">
    <citation type="journal article" date="2023" name="IScience">
        <title>Live-bearing cockroach genome reveals convergent evolutionary mechanisms linked to viviparity in insects and beyond.</title>
        <authorList>
            <person name="Fouks B."/>
            <person name="Harrison M.C."/>
            <person name="Mikhailova A.A."/>
            <person name="Marchal E."/>
            <person name="English S."/>
            <person name="Carruthers M."/>
            <person name="Jennings E.C."/>
            <person name="Chiamaka E.L."/>
            <person name="Frigard R.A."/>
            <person name="Pippel M."/>
            <person name="Attardo G.M."/>
            <person name="Benoit J.B."/>
            <person name="Bornberg-Bauer E."/>
            <person name="Tobe S.S."/>
        </authorList>
    </citation>
    <scope>NUCLEOTIDE SEQUENCE</scope>
    <source>
        <strain evidence="21">Stay&amp;Tobe</strain>
    </source>
</reference>
<keyword evidence="11" id="KW-0675">Receptor</keyword>
<feature type="transmembrane region" description="Helical" evidence="18">
    <location>
        <begin position="480"/>
        <end position="498"/>
    </location>
</feature>
<dbReference type="AlphaFoldDB" id="A0AAD8EFA0"/>
<evidence type="ECO:0000256" key="12">
    <source>
        <dbReference type="ARBA" id="ARBA00023180"/>
    </source>
</evidence>
<evidence type="ECO:0000256" key="3">
    <source>
        <dbReference type="ARBA" id="ARBA00022475"/>
    </source>
</evidence>
<feature type="domain" description="G-protein coupled receptors family 3 profile" evidence="20">
    <location>
        <begin position="288"/>
        <end position="536"/>
    </location>
</feature>
<keyword evidence="6 18" id="KW-1133">Transmembrane helix</keyword>
<evidence type="ECO:0000256" key="11">
    <source>
        <dbReference type="ARBA" id="ARBA00023170"/>
    </source>
</evidence>
<dbReference type="GO" id="GO:0045211">
    <property type="term" value="C:postsynaptic membrane"/>
    <property type="evidence" value="ECO:0007669"/>
    <property type="project" value="UniProtKB-SubCell"/>
</dbReference>
<accession>A0AAD8EFA0</accession>
<feature type="transmembrane region" description="Helical" evidence="18">
    <location>
        <begin position="510"/>
        <end position="531"/>
    </location>
</feature>
<evidence type="ECO:0000256" key="6">
    <source>
        <dbReference type="ARBA" id="ARBA00022989"/>
    </source>
</evidence>
<evidence type="ECO:0000256" key="16">
    <source>
        <dbReference type="ARBA" id="ARBA00034104"/>
    </source>
</evidence>
<comment type="similarity">
    <text evidence="2">Belongs to the G-protein coupled receptor 3 family.</text>
</comment>
<keyword evidence="14" id="KW-0628">Postsynaptic cell membrane</keyword>
<evidence type="ECO:0000256" key="17">
    <source>
        <dbReference type="SAM" id="MobiDB-lite"/>
    </source>
</evidence>
<reference evidence="21" key="2">
    <citation type="submission" date="2023-05" db="EMBL/GenBank/DDBJ databases">
        <authorList>
            <person name="Fouks B."/>
        </authorList>
    </citation>
    <scope>NUCLEOTIDE SEQUENCE</scope>
    <source>
        <strain evidence="21">Stay&amp;Tobe</strain>
        <tissue evidence="21">Testes</tissue>
    </source>
</reference>
<evidence type="ECO:0000256" key="9">
    <source>
        <dbReference type="ARBA" id="ARBA00023136"/>
    </source>
</evidence>
<evidence type="ECO:0000256" key="14">
    <source>
        <dbReference type="ARBA" id="ARBA00023257"/>
    </source>
</evidence>
<feature type="transmembrane region" description="Helical" evidence="18">
    <location>
        <begin position="397"/>
        <end position="417"/>
    </location>
</feature>
<feature type="chain" id="PRO_5042290994" description="G-protein coupled receptors family 3 profile domain-containing protein" evidence="19">
    <location>
        <begin position="19"/>
        <end position="701"/>
    </location>
</feature>
<proteinExistence type="inferred from homology"/>
<evidence type="ECO:0000256" key="15">
    <source>
        <dbReference type="ARBA" id="ARBA00023273"/>
    </source>
</evidence>
<evidence type="ECO:0000256" key="8">
    <source>
        <dbReference type="ARBA" id="ARBA00023040"/>
    </source>
</evidence>
<evidence type="ECO:0000256" key="5">
    <source>
        <dbReference type="ARBA" id="ARBA00022729"/>
    </source>
</evidence>